<evidence type="ECO:0000313" key="5">
    <source>
        <dbReference type="Proteomes" id="UP001595896"/>
    </source>
</evidence>
<keyword evidence="1" id="KW-0560">Oxidoreductase</keyword>
<protein>
    <submittedName>
        <fullName evidence="4">FAD-dependent oxidoreductase</fullName>
    </submittedName>
</protein>
<dbReference type="InterPro" id="IPR002938">
    <property type="entry name" value="FAD-bd"/>
</dbReference>
<dbReference type="SUPFAM" id="SSF51905">
    <property type="entry name" value="FAD/NAD(P)-binding domain"/>
    <property type="match status" value="1"/>
</dbReference>
<evidence type="ECO:0000313" key="4">
    <source>
        <dbReference type="EMBL" id="MFC4735800.1"/>
    </source>
</evidence>
<dbReference type="RefSeq" id="WP_377908438.1">
    <property type="nucleotide sequence ID" value="NZ_JBHSGK010000003.1"/>
</dbReference>
<dbReference type="InterPro" id="IPR036188">
    <property type="entry name" value="FAD/NAD-bd_sf"/>
</dbReference>
<name>A0ABV9NTL7_9BACI</name>
<keyword evidence="5" id="KW-1185">Reference proteome</keyword>
<evidence type="ECO:0000256" key="2">
    <source>
        <dbReference type="SAM" id="MobiDB-lite"/>
    </source>
</evidence>
<dbReference type="PANTHER" id="PTHR43476">
    <property type="entry name" value="3-(3-HYDROXY-PHENYL)PROPIONATE/3-HYDROXYCINNAMIC ACID HYDROXYLASE"/>
    <property type="match status" value="1"/>
</dbReference>
<dbReference type="PRINTS" id="PR00420">
    <property type="entry name" value="RNGMNOXGNASE"/>
</dbReference>
<proteinExistence type="predicted"/>
<accession>A0ABV9NTL7</accession>
<feature type="region of interest" description="Disordered" evidence="2">
    <location>
        <begin position="439"/>
        <end position="461"/>
    </location>
</feature>
<organism evidence="4 5">
    <name type="scientific">Bacillus daqingensis</name>
    <dbReference type="NCBI Taxonomy" id="872396"/>
    <lineage>
        <taxon>Bacteria</taxon>
        <taxon>Bacillati</taxon>
        <taxon>Bacillota</taxon>
        <taxon>Bacilli</taxon>
        <taxon>Bacillales</taxon>
        <taxon>Bacillaceae</taxon>
        <taxon>Bacillus</taxon>
    </lineage>
</organism>
<dbReference type="InterPro" id="IPR050631">
    <property type="entry name" value="PheA/TfdB_FAD_monoxygenase"/>
</dbReference>
<evidence type="ECO:0000259" key="3">
    <source>
        <dbReference type="Pfam" id="PF01494"/>
    </source>
</evidence>
<dbReference type="Gene3D" id="3.50.50.60">
    <property type="entry name" value="FAD/NAD(P)-binding domain"/>
    <property type="match status" value="1"/>
</dbReference>
<sequence length="461" mass="53642">MTAYEEGGSVEQFQVVVIGGGVGGLTLALRLAQQNTKVLVIEKDKNPGKIYKGELLQPKSLLHFREMGIDHRIVKTSHPLPTIHTYEMKEAADGTVEESMYIPLHYDRLPVTFPEARMIPHEKLKNIILEEAVKHDSFHYWNPAAFQKFTSMDSKVKQFNRAMVKKEGEEIEIQADFFVGAEGRSSLMRKAMEQQLVTTQYNHHFLTVTFPRPENYTEARMYASHKSFIGLFPLPDNEVRCVLLIKPGDYNRMKKEGLHTFYDPIIQFEPELKDCVTQIESWKKIQLMIPIRHNIHEYVQGNAAIIGDAAHAVHPMAGEGMNLAIQDGAILGDLLNWMFETNNLEPKHLRMFEKVRKKRADRLSLLSHFSALGYAWSFKWYQWGRMFALKRFERHPILHYKHMLNISGVGWWMYTPMDAARFLGPSSMYMRSRFKKRSQKAVFTDQDDYPWRKKRQSSEED</sequence>
<feature type="domain" description="FAD-binding" evidence="3">
    <location>
        <begin position="13"/>
        <end position="338"/>
    </location>
</feature>
<gene>
    <name evidence="4" type="ORF">ACFO4L_04295</name>
</gene>
<dbReference type="Pfam" id="PF01494">
    <property type="entry name" value="FAD_binding_3"/>
    <property type="match status" value="1"/>
</dbReference>
<comment type="caution">
    <text evidence="4">The sequence shown here is derived from an EMBL/GenBank/DDBJ whole genome shotgun (WGS) entry which is preliminary data.</text>
</comment>
<dbReference type="PANTHER" id="PTHR43476:SF5">
    <property type="entry name" value="FAD-DEPENDENT MONOOXYGENASE"/>
    <property type="match status" value="1"/>
</dbReference>
<dbReference type="EMBL" id="JBHSGK010000003">
    <property type="protein sequence ID" value="MFC4735800.1"/>
    <property type="molecule type" value="Genomic_DNA"/>
</dbReference>
<reference evidence="5" key="1">
    <citation type="journal article" date="2019" name="Int. J. Syst. Evol. Microbiol.">
        <title>The Global Catalogue of Microorganisms (GCM) 10K type strain sequencing project: providing services to taxonomists for standard genome sequencing and annotation.</title>
        <authorList>
            <consortium name="The Broad Institute Genomics Platform"/>
            <consortium name="The Broad Institute Genome Sequencing Center for Infectious Disease"/>
            <person name="Wu L."/>
            <person name="Ma J."/>
        </authorList>
    </citation>
    <scope>NUCLEOTIDE SEQUENCE [LARGE SCALE GENOMIC DNA]</scope>
    <source>
        <strain evidence="5">JCM 12165</strain>
    </source>
</reference>
<dbReference type="Proteomes" id="UP001595896">
    <property type="component" value="Unassembled WGS sequence"/>
</dbReference>
<evidence type="ECO:0000256" key="1">
    <source>
        <dbReference type="ARBA" id="ARBA00023002"/>
    </source>
</evidence>